<comment type="caution">
    <text evidence="1">The sequence shown here is derived from an EMBL/GenBank/DDBJ whole genome shotgun (WGS) entry which is preliminary data.</text>
</comment>
<protein>
    <submittedName>
        <fullName evidence="1">Uncharacterized protein</fullName>
    </submittedName>
</protein>
<dbReference type="EMBL" id="JBJJXI010000018">
    <property type="protein sequence ID" value="KAL3407119.1"/>
    <property type="molecule type" value="Genomic_DNA"/>
</dbReference>
<reference evidence="1 2" key="1">
    <citation type="journal article" date="2024" name="bioRxiv">
        <title>A reference genome for Trichogramma kaykai: A tiny desert-dwelling parasitoid wasp with competing sex-ratio distorters.</title>
        <authorList>
            <person name="Culotta J."/>
            <person name="Lindsey A.R."/>
        </authorList>
    </citation>
    <scope>NUCLEOTIDE SEQUENCE [LARGE SCALE GENOMIC DNA]</scope>
    <source>
        <strain evidence="1 2">KSX58</strain>
    </source>
</reference>
<organism evidence="1 2">
    <name type="scientific">Trichogramma kaykai</name>
    <dbReference type="NCBI Taxonomy" id="54128"/>
    <lineage>
        <taxon>Eukaryota</taxon>
        <taxon>Metazoa</taxon>
        <taxon>Ecdysozoa</taxon>
        <taxon>Arthropoda</taxon>
        <taxon>Hexapoda</taxon>
        <taxon>Insecta</taxon>
        <taxon>Pterygota</taxon>
        <taxon>Neoptera</taxon>
        <taxon>Endopterygota</taxon>
        <taxon>Hymenoptera</taxon>
        <taxon>Apocrita</taxon>
        <taxon>Proctotrupomorpha</taxon>
        <taxon>Chalcidoidea</taxon>
        <taxon>Trichogrammatidae</taxon>
        <taxon>Trichogramma</taxon>
    </lineage>
</organism>
<evidence type="ECO:0000313" key="1">
    <source>
        <dbReference type="EMBL" id="KAL3407119.1"/>
    </source>
</evidence>
<accession>A0ABD2XQG9</accession>
<sequence>MKCIQEMVVLETSERHQEDFHERLISLISDWRGQYPDPRKMFRPTEVDWLLTECMDHDHEDYEKLLNFLIESGYKDRPETDADGEPLFHRVTPIHRAVEYNFDDTSSSRFTRSAR</sequence>
<proteinExistence type="predicted"/>
<gene>
    <name evidence="1" type="ORF">TKK_001184</name>
</gene>
<name>A0ABD2XQG9_9HYME</name>
<dbReference type="Proteomes" id="UP001627154">
    <property type="component" value="Unassembled WGS sequence"/>
</dbReference>
<keyword evidence="2" id="KW-1185">Reference proteome</keyword>
<evidence type="ECO:0000313" key="2">
    <source>
        <dbReference type="Proteomes" id="UP001627154"/>
    </source>
</evidence>
<dbReference type="AlphaFoldDB" id="A0ABD2XQG9"/>